<dbReference type="GeneID" id="19177302"/>
<feature type="domain" description="Ketoreductase (KR)" evidence="1">
    <location>
        <begin position="8"/>
        <end position="81"/>
    </location>
</feature>
<organism evidence="2 3">
    <name type="scientific">Cladophialophora yegresii CBS 114405</name>
    <dbReference type="NCBI Taxonomy" id="1182544"/>
    <lineage>
        <taxon>Eukaryota</taxon>
        <taxon>Fungi</taxon>
        <taxon>Dikarya</taxon>
        <taxon>Ascomycota</taxon>
        <taxon>Pezizomycotina</taxon>
        <taxon>Eurotiomycetes</taxon>
        <taxon>Chaetothyriomycetidae</taxon>
        <taxon>Chaetothyriales</taxon>
        <taxon>Herpotrichiellaceae</taxon>
        <taxon>Cladophialophora</taxon>
    </lineage>
</organism>
<proteinExistence type="predicted"/>
<name>W9W2R5_9EURO</name>
<sequence length="99" mass="10746">MSTCTRSVLVTGGTTGNGFRAAVENARRRPDHCIVVASRKDNAHSAKASVEKLGQTNVQSLSADLGDQKNVRSFVESWEKNKFRSSSPCFSMLGLQILC</sequence>
<dbReference type="InterPro" id="IPR036291">
    <property type="entry name" value="NAD(P)-bd_dom_sf"/>
</dbReference>
<dbReference type="HOGENOM" id="CLU_2320147_0_0_1"/>
<accession>W9W2R5</accession>
<gene>
    <name evidence="2" type="ORF">A1O7_02696</name>
</gene>
<dbReference type="VEuPathDB" id="FungiDB:A1O7_02696"/>
<reference evidence="2 3" key="1">
    <citation type="submission" date="2013-03" db="EMBL/GenBank/DDBJ databases">
        <title>The Genome Sequence of Cladophialophora yegresii CBS 114405.</title>
        <authorList>
            <consortium name="The Broad Institute Genomics Platform"/>
            <person name="Cuomo C."/>
            <person name="de Hoog S."/>
            <person name="Gorbushina A."/>
            <person name="Walker B."/>
            <person name="Young S.K."/>
            <person name="Zeng Q."/>
            <person name="Gargeya S."/>
            <person name="Fitzgerald M."/>
            <person name="Haas B."/>
            <person name="Abouelleil A."/>
            <person name="Allen A.W."/>
            <person name="Alvarado L."/>
            <person name="Arachchi H.M."/>
            <person name="Berlin A.M."/>
            <person name="Chapman S.B."/>
            <person name="Gainer-Dewar J."/>
            <person name="Goldberg J."/>
            <person name="Griggs A."/>
            <person name="Gujja S."/>
            <person name="Hansen M."/>
            <person name="Howarth C."/>
            <person name="Imamovic A."/>
            <person name="Ireland A."/>
            <person name="Larimer J."/>
            <person name="McCowan C."/>
            <person name="Murphy C."/>
            <person name="Pearson M."/>
            <person name="Poon T.W."/>
            <person name="Priest M."/>
            <person name="Roberts A."/>
            <person name="Saif S."/>
            <person name="Shea T."/>
            <person name="Sisk P."/>
            <person name="Sykes S."/>
            <person name="Wortman J."/>
            <person name="Nusbaum C."/>
            <person name="Birren B."/>
        </authorList>
    </citation>
    <scope>NUCLEOTIDE SEQUENCE [LARGE SCALE GENOMIC DNA]</scope>
    <source>
        <strain evidence="2 3">CBS 114405</strain>
    </source>
</reference>
<comment type="caution">
    <text evidence="2">The sequence shown here is derived from an EMBL/GenBank/DDBJ whole genome shotgun (WGS) entry which is preliminary data.</text>
</comment>
<dbReference type="Proteomes" id="UP000019473">
    <property type="component" value="Unassembled WGS sequence"/>
</dbReference>
<dbReference type="STRING" id="1182544.W9W2R5"/>
<dbReference type="RefSeq" id="XP_007754917.1">
    <property type="nucleotide sequence ID" value="XM_007756727.1"/>
</dbReference>
<protein>
    <recommendedName>
        <fullName evidence="1">Ketoreductase (KR) domain-containing protein</fullName>
    </recommendedName>
</protein>
<evidence type="ECO:0000259" key="1">
    <source>
        <dbReference type="Pfam" id="PF08659"/>
    </source>
</evidence>
<evidence type="ECO:0000313" key="3">
    <source>
        <dbReference type="Proteomes" id="UP000019473"/>
    </source>
</evidence>
<evidence type="ECO:0000313" key="2">
    <source>
        <dbReference type="EMBL" id="EXJ62263.1"/>
    </source>
</evidence>
<dbReference type="InterPro" id="IPR013968">
    <property type="entry name" value="PKS_KR"/>
</dbReference>
<dbReference type="Pfam" id="PF08659">
    <property type="entry name" value="KR"/>
    <property type="match status" value="1"/>
</dbReference>
<dbReference type="OrthoDB" id="542013at2759"/>
<dbReference type="SUPFAM" id="SSF51735">
    <property type="entry name" value="NAD(P)-binding Rossmann-fold domains"/>
    <property type="match status" value="1"/>
</dbReference>
<dbReference type="AlphaFoldDB" id="W9W2R5"/>
<dbReference type="EMBL" id="AMGW01000002">
    <property type="protein sequence ID" value="EXJ62263.1"/>
    <property type="molecule type" value="Genomic_DNA"/>
</dbReference>
<keyword evidence="3" id="KW-1185">Reference proteome</keyword>
<dbReference type="Gene3D" id="3.40.50.720">
    <property type="entry name" value="NAD(P)-binding Rossmann-like Domain"/>
    <property type="match status" value="1"/>
</dbReference>